<keyword evidence="4" id="KW-0812">Transmembrane</keyword>
<evidence type="ECO:0000259" key="5">
    <source>
        <dbReference type="PROSITE" id="PS50850"/>
    </source>
</evidence>
<evidence type="ECO:0000256" key="4">
    <source>
        <dbReference type="SAM" id="Phobius"/>
    </source>
</evidence>
<comment type="caution">
    <text evidence="6">The sequence shown here is derived from an EMBL/GenBank/DDBJ whole genome shotgun (WGS) entry which is preliminary data.</text>
</comment>
<dbReference type="PANTHER" id="PTHR43045">
    <property type="entry name" value="SHIKIMATE TRANSPORTER"/>
    <property type="match status" value="1"/>
</dbReference>
<keyword evidence="7" id="KW-1185">Reference proteome</keyword>
<organism evidence="6 7">
    <name type="scientific">Arthrobacter deserti</name>
    <dbReference type="NCBI Taxonomy" id="1742687"/>
    <lineage>
        <taxon>Bacteria</taxon>
        <taxon>Bacillati</taxon>
        <taxon>Actinomycetota</taxon>
        <taxon>Actinomycetes</taxon>
        <taxon>Micrococcales</taxon>
        <taxon>Micrococcaceae</taxon>
        <taxon>Arthrobacter</taxon>
    </lineage>
</organism>
<dbReference type="EMBL" id="JAAZSR010000477">
    <property type="protein sequence ID" value="NKX52296.1"/>
    <property type="molecule type" value="Genomic_DNA"/>
</dbReference>
<reference evidence="6 7" key="1">
    <citation type="submission" date="2020-04" db="EMBL/GenBank/DDBJ databases">
        <authorList>
            <person name="Liu S."/>
        </authorList>
    </citation>
    <scope>NUCLEOTIDE SEQUENCE [LARGE SCALE GENOMIC DNA]</scope>
    <source>
        <strain evidence="6 7">CGMCC 1.15091</strain>
    </source>
</reference>
<feature type="transmembrane region" description="Helical" evidence="4">
    <location>
        <begin position="6"/>
        <end position="39"/>
    </location>
</feature>
<keyword evidence="4" id="KW-0472">Membrane</keyword>
<gene>
    <name evidence="6" type="ORF">HER39_17315</name>
</gene>
<keyword evidence="2" id="KW-0813">Transport</keyword>
<feature type="non-terminal residue" evidence="6">
    <location>
        <position position="42"/>
    </location>
</feature>
<keyword evidence="4" id="KW-1133">Transmembrane helix</keyword>
<protein>
    <submittedName>
        <fullName evidence="6">MHS family MFS transporter</fullName>
    </submittedName>
</protein>
<proteinExistence type="predicted"/>
<evidence type="ECO:0000256" key="1">
    <source>
        <dbReference type="ARBA" id="ARBA00004651"/>
    </source>
</evidence>
<name>A0ABX1JU85_9MICC</name>
<comment type="subcellular location">
    <subcellularLocation>
        <location evidence="1">Cell membrane</location>
        <topology evidence="1">Multi-pass membrane protein</topology>
    </subcellularLocation>
</comment>
<accession>A0ABX1JU85</accession>
<evidence type="ECO:0000256" key="3">
    <source>
        <dbReference type="ARBA" id="ARBA00022475"/>
    </source>
</evidence>
<dbReference type="PANTHER" id="PTHR43045:SF1">
    <property type="entry name" value="SHIKIMATE TRANSPORTER"/>
    <property type="match status" value="1"/>
</dbReference>
<keyword evidence="3" id="KW-1003">Cell membrane</keyword>
<dbReference type="PROSITE" id="PS50850">
    <property type="entry name" value="MFS"/>
    <property type="match status" value="1"/>
</dbReference>
<dbReference type="InterPro" id="IPR020846">
    <property type="entry name" value="MFS_dom"/>
</dbReference>
<feature type="domain" description="Major facilitator superfamily (MFS) profile" evidence="5">
    <location>
        <begin position="1"/>
        <end position="42"/>
    </location>
</feature>
<evidence type="ECO:0000313" key="7">
    <source>
        <dbReference type="Proteomes" id="UP000523795"/>
    </source>
</evidence>
<dbReference type="Proteomes" id="UP000523795">
    <property type="component" value="Unassembled WGS sequence"/>
</dbReference>
<evidence type="ECO:0000256" key="2">
    <source>
        <dbReference type="ARBA" id="ARBA00022448"/>
    </source>
</evidence>
<evidence type="ECO:0000313" key="6">
    <source>
        <dbReference type="EMBL" id="NKX52296.1"/>
    </source>
</evidence>
<feature type="non-terminal residue" evidence="6">
    <location>
        <position position="1"/>
    </location>
</feature>
<sequence>GRKNTLVITLLLMGAATTGIGLLPTYAAIGVGAPLLLVLLRA</sequence>